<keyword evidence="1" id="KW-0812">Transmembrane</keyword>
<accession>A0A7W7ZJU1</accession>
<protein>
    <submittedName>
        <fullName evidence="2">Uncharacterized protein</fullName>
    </submittedName>
</protein>
<sequence>MLKERNLGTEVFGRPSDYDTSADPIVRVTAGEVRKRIAQYYQTAGHQEELRIDLPIGSYVPHFYAPGQQAKSADGPPTPELTVAPVPSVVAEEGAEATTTIVPPQAELVPRSKWWRRLGRIWTTLTYACALIGFISMAYLLAAGVRSRLRNPGSNYFWRSYTPSSDALIVVGVHFTDSSGRSMTADSRAESLISANETALAAMETADMVPVSDMVSYSKLIDVLTHRGVPYKTQTSVETTLDELRPGPVVLFGGLNNLWTLRLTSGLRYRFSSQSANLYSIEDSQHPSTKWNFDNLQPAHGNYRDYAIVASYFDKTIEQHVVVAAGVGKSGTVAATEFLASENDMKNWMAATGVRPDSNVELVLATDVLDGDPGPPHVIAYSVW</sequence>
<dbReference type="AlphaFoldDB" id="A0A7W7ZJU1"/>
<keyword evidence="3" id="KW-1185">Reference proteome</keyword>
<name>A0A7W7ZJU1_9BACT</name>
<keyword evidence="1" id="KW-0472">Membrane</keyword>
<keyword evidence="1" id="KW-1133">Transmembrane helix</keyword>
<comment type="caution">
    <text evidence="2">The sequence shown here is derived from an EMBL/GenBank/DDBJ whole genome shotgun (WGS) entry which is preliminary data.</text>
</comment>
<dbReference type="Proteomes" id="UP000540989">
    <property type="component" value="Unassembled WGS sequence"/>
</dbReference>
<organism evidence="2 3">
    <name type="scientific">Granulicella aggregans</name>
    <dbReference type="NCBI Taxonomy" id="474949"/>
    <lineage>
        <taxon>Bacteria</taxon>
        <taxon>Pseudomonadati</taxon>
        <taxon>Acidobacteriota</taxon>
        <taxon>Terriglobia</taxon>
        <taxon>Terriglobales</taxon>
        <taxon>Acidobacteriaceae</taxon>
        <taxon>Granulicella</taxon>
    </lineage>
</organism>
<evidence type="ECO:0000256" key="1">
    <source>
        <dbReference type="SAM" id="Phobius"/>
    </source>
</evidence>
<proteinExistence type="predicted"/>
<dbReference type="RefSeq" id="WP_184224004.1">
    <property type="nucleotide sequence ID" value="NZ_JACHIP010000032.1"/>
</dbReference>
<dbReference type="EMBL" id="JACHIP010000032">
    <property type="protein sequence ID" value="MBB5061225.1"/>
    <property type="molecule type" value="Genomic_DNA"/>
</dbReference>
<gene>
    <name evidence="2" type="ORF">HDF16_005961</name>
</gene>
<reference evidence="2 3" key="1">
    <citation type="submission" date="2020-08" db="EMBL/GenBank/DDBJ databases">
        <title>Genomic Encyclopedia of Type Strains, Phase IV (KMG-V): Genome sequencing to study the core and pangenomes of soil and plant-associated prokaryotes.</title>
        <authorList>
            <person name="Whitman W."/>
        </authorList>
    </citation>
    <scope>NUCLEOTIDE SEQUENCE [LARGE SCALE GENOMIC DNA]</scope>
    <source>
        <strain evidence="2 3">M8UP14</strain>
    </source>
</reference>
<evidence type="ECO:0000313" key="2">
    <source>
        <dbReference type="EMBL" id="MBB5061225.1"/>
    </source>
</evidence>
<evidence type="ECO:0000313" key="3">
    <source>
        <dbReference type="Proteomes" id="UP000540989"/>
    </source>
</evidence>
<feature type="transmembrane region" description="Helical" evidence="1">
    <location>
        <begin position="121"/>
        <end position="142"/>
    </location>
</feature>